<dbReference type="AlphaFoldDB" id="A0AA41W6R1"/>
<dbReference type="InterPro" id="IPR007553">
    <property type="entry name" value="2-thiour_desulf"/>
</dbReference>
<accession>A0AA41W6R1</accession>
<reference evidence="2 3" key="1">
    <citation type="journal article" date="2013" name="Antonie Van Leeuwenhoek">
        <title>Echinimonas agarilytica gen. nov., sp. nov., a new gammaproteobacterium isolated from the sea urchin Strongylocentrotus intermedius.</title>
        <authorList>
            <person name="Nedashkovskaya O.I."/>
            <person name="Stenkova A.M."/>
            <person name="Zhukova N.V."/>
            <person name="Van Trappen S."/>
            <person name="Lee J.S."/>
            <person name="Kim S.B."/>
        </authorList>
    </citation>
    <scope>NUCLEOTIDE SEQUENCE [LARGE SCALE GENOMIC DNA]</scope>
    <source>
        <strain evidence="2 3">KMM 6351</strain>
    </source>
</reference>
<keyword evidence="3" id="KW-1185">Reference proteome</keyword>
<dbReference type="RefSeq" id="WP_251261401.1">
    <property type="nucleotide sequence ID" value="NZ_JAMQGP010000003.1"/>
</dbReference>
<dbReference type="InterPro" id="IPR017087">
    <property type="entry name" value="UCP037004"/>
</dbReference>
<dbReference type="PANTHER" id="PTHR30087">
    <property type="entry name" value="INNER MEMBRANE PROTEIN"/>
    <property type="match status" value="1"/>
</dbReference>
<gene>
    <name evidence="2" type="ORF">NAF29_09975</name>
</gene>
<name>A0AA41W6R1_9GAMM</name>
<dbReference type="EMBL" id="JAMQGP010000003">
    <property type="protein sequence ID" value="MCM2679992.1"/>
    <property type="molecule type" value="Genomic_DNA"/>
</dbReference>
<feature type="domain" description="DUF1722" evidence="1">
    <location>
        <begin position="199"/>
        <end position="315"/>
    </location>
</feature>
<organism evidence="2 3">
    <name type="scientific">Echinimonas agarilytica</name>
    <dbReference type="NCBI Taxonomy" id="1215918"/>
    <lineage>
        <taxon>Bacteria</taxon>
        <taxon>Pseudomonadati</taxon>
        <taxon>Pseudomonadota</taxon>
        <taxon>Gammaproteobacteria</taxon>
        <taxon>Alteromonadales</taxon>
        <taxon>Echinimonadaceae</taxon>
        <taxon>Echinimonas</taxon>
    </lineage>
</organism>
<dbReference type="InterPro" id="IPR013560">
    <property type="entry name" value="DUF1722"/>
</dbReference>
<evidence type="ECO:0000313" key="2">
    <source>
        <dbReference type="EMBL" id="MCM2679992.1"/>
    </source>
</evidence>
<evidence type="ECO:0000259" key="1">
    <source>
        <dbReference type="Pfam" id="PF08349"/>
    </source>
</evidence>
<comment type="caution">
    <text evidence="2">The sequence shown here is derived from an EMBL/GenBank/DDBJ whole genome shotgun (WGS) entry which is preliminary data.</text>
</comment>
<dbReference type="PIRSF" id="PIRSF037004">
    <property type="entry name" value="UCP037004"/>
    <property type="match status" value="1"/>
</dbReference>
<protein>
    <submittedName>
        <fullName evidence="2">DUF523 and DUF1722 domain-containing protein</fullName>
    </submittedName>
</protein>
<dbReference type="Pfam" id="PF08349">
    <property type="entry name" value="DUF1722"/>
    <property type="match status" value="1"/>
</dbReference>
<dbReference type="PANTHER" id="PTHR30087:SF0">
    <property type="entry name" value="INNER MEMBRANE PROTEIN"/>
    <property type="match status" value="1"/>
</dbReference>
<proteinExistence type="predicted"/>
<dbReference type="Pfam" id="PF04463">
    <property type="entry name" value="2-thiour_desulf"/>
    <property type="match status" value="1"/>
</dbReference>
<dbReference type="Proteomes" id="UP001165393">
    <property type="component" value="Unassembled WGS sequence"/>
</dbReference>
<evidence type="ECO:0000313" key="3">
    <source>
        <dbReference type="Proteomes" id="UP001165393"/>
    </source>
</evidence>
<sequence length="324" mass="36402">MKFIASEFDSNSIKVGVSACVVGQPVRFDGGHKQSTFAQSDLSPFVEYVPVCPEVAIGMGVPRPTIRLVDHDGDIRVQGSTKKEIDVTEDLRAFSHEQVTHLNGLSGYIVCAKSPTCGFQRIKIYHPEGHLLTNDSAGVYTQALMKAHPLLPIEDNGRLCDPVLKENFVTRVFAYHDWQTMVASGITPQKMVEFHSRYKFLVMANHVPSYRMLGELLGDLKRAPLEDIADEYIAGLMFALTQRPGRKGNTNALMHLQGYFKRFIGSDERQALADVIDKYRVGELPLMAPITLLRHLLVKFPNQYLSQQVYLKPYPDKLALRNLL</sequence>